<keyword evidence="5" id="KW-0732">Signal</keyword>
<dbReference type="InterPro" id="IPR058627">
    <property type="entry name" value="MdtA-like_C"/>
</dbReference>
<dbReference type="Gene3D" id="2.40.30.170">
    <property type="match status" value="1"/>
</dbReference>
<comment type="subcellular location">
    <subcellularLocation>
        <location evidence="1">Cell envelope</location>
    </subcellularLocation>
</comment>
<feature type="chain" id="PRO_5045277565" evidence="5">
    <location>
        <begin position="23"/>
        <end position="340"/>
    </location>
</feature>
<evidence type="ECO:0000313" key="10">
    <source>
        <dbReference type="EMBL" id="GLR63856.1"/>
    </source>
</evidence>
<keyword evidence="11" id="KW-1185">Reference proteome</keyword>
<dbReference type="Gene3D" id="2.40.50.100">
    <property type="match status" value="1"/>
</dbReference>
<evidence type="ECO:0000259" key="6">
    <source>
        <dbReference type="Pfam" id="PF25876"/>
    </source>
</evidence>
<protein>
    <submittedName>
        <fullName evidence="10">Multidrug transporter AcrA</fullName>
    </submittedName>
</protein>
<dbReference type="Gene3D" id="1.10.287.470">
    <property type="entry name" value="Helix hairpin bin"/>
    <property type="match status" value="1"/>
</dbReference>
<dbReference type="NCBIfam" id="TIGR01730">
    <property type="entry name" value="RND_mfp"/>
    <property type="match status" value="1"/>
</dbReference>
<dbReference type="Pfam" id="PF25954">
    <property type="entry name" value="Beta-barrel_RND_2"/>
    <property type="match status" value="1"/>
</dbReference>
<dbReference type="Proteomes" id="UP001156682">
    <property type="component" value="Unassembled WGS sequence"/>
</dbReference>
<dbReference type="Pfam" id="PF25917">
    <property type="entry name" value="BSH_RND"/>
    <property type="match status" value="1"/>
</dbReference>
<organism evidence="10 11">
    <name type="scientific">Marinospirillum insulare</name>
    <dbReference type="NCBI Taxonomy" id="217169"/>
    <lineage>
        <taxon>Bacteria</taxon>
        <taxon>Pseudomonadati</taxon>
        <taxon>Pseudomonadota</taxon>
        <taxon>Gammaproteobacteria</taxon>
        <taxon>Oceanospirillales</taxon>
        <taxon>Oceanospirillaceae</taxon>
        <taxon>Marinospirillum</taxon>
    </lineage>
</organism>
<dbReference type="EMBL" id="BSOR01000020">
    <property type="protein sequence ID" value="GLR63856.1"/>
    <property type="molecule type" value="Genomic_DNA"/>
</dbReference>
<sequence>MKNSWTMLAAALVAGISLQVQALETQPVERANLVERIQLDGVIEAVHQATVSAQTSGQVRQVHFDVDDPVAPGDVLVELDSTEQKARLNQAQAGLREAQAGLDDAKQNFTRVEGIFKRELASQAQLDQARNQLNAAEARMNRAQASVAEARKQMDYTRIVAPYGGIMTERHVEVGSSVNPGQPLMSGLSLEELRVVVALPQRYTASAREKRDAQVVSDTGRILETSSMTFYPYADPATHTFRVRMNLENPEGDLFPGMLVKVNLPVAERSALWVPASALVQRGELRAVYILDDKDQPRLRQVRIGSRDGERLEVLSGLGEGERLVLSPAAALASMETSNE</sequence>
<feature type="signal peptide" evidence="5">
    <location>
        <begin position="1"/>
        <end position="22"/>
    </location>
</feature>
<feature type="domain" description="CusB-like beta-barrel" evidence="8">
    <location>
        <begin position="195"/>
        <end position="264"/>
    </location>
</feature>
<evidence type="ECO:0000313" key="11">
    <source>
        <dbReference type="Proteomes" id="UP001156682"/>
    </source>
</evidence>
<feature type="domain" description="Multidrug resistance protein MdtA-like C-terminal permuted SH3" evidence="9">
    <location>
        <begin position="271"/>
        <end position="327"/>
    </location>
</feature>
<evidence type="ECO:0000256" key="5">
    <source>
        <dbReference type="SAM" id="SignalP"/>
    </source>
</evidence>
<proteinExistence type="inferred from homology"/>
<dbReference type="RefSeq" id="WP_027850682.1">
    <property type="nucleotide sequence ID" value="NZ_BSOR01000020.1"/>
</dbReference>
<evidence type="ECO:0000256" key="2">
    <source>
        <dbReference type="ARBA" id="ARBA00009477"/>
    </source>
</evidence>
<dbReference type="Gene3D" id="2.40.420.20">
    <property type="match status" value="1"/>
</dbReference>
<evidence type="ECO:0000256" key="4">
    <source>
        <dbReference type="SAM" id="Coils"/>
    </source>
</evidence>
<dbReference type="InterPro" id="IPR058624">
    <property type="entry name" value="MdtA-like_HH"/>
</dbReference>
<feature type="coiled-coil region" evidence="4">
    <location>
        <begin position="88"/>
        <end position="153"/>
    </location>
</feature>
<evidence type="ECO:0000259" key="9">
    <source>
        <dbReference type="Pfam" id="PF25967"/>
    </source>
</evidence>
<evidence type="ECO:0000256" key="3">
    <source>
        <dbReference type="ARBA" id="ARBA00022448"/>
    </source>
</evidence>
<dbReference type="PANTHER" id="PTHR30469">
    <property type="entry name" value="MULTIDRUG RESISTANCE PROTEIN MDTA"/>
    <property type="match status" value="1"/>
</dbReference>
<evidence type="ECO:0000259" key="7">
    <source>
        <dbReference type="Pfam" id="PF25917"/>
    </source>
</evidence>
<keyword evidence="4" id="KW-0175">Coiled coil</keyword>
<evidence type="ECO:0000259" key="8">
    <source>
        <dbReference type="Pfam" id="PF25954"/>
    </source>
</evidence>
<evidence type="ECO:0000256" key="1">
    <source>
        <dbReference type="ARBA" id="ARBA00004196"/>
    </source>
</evidence>
<comment type="caution">
    <text evidence="10">The sequence shown here is derived from an EMBL/GenBank/DDBJ whole genome shotgun (WGS) entry which is preliminary data.</text>
</comment>
<dbReference type="Pfam" id="PF25967">
    <property type="entry name" value="RND-MFP_C"/>
    <property type="match status" value="1"/>
</dbReference>
<dbReference type="PANTHER" id="PTHR30469:SF18">
    <property type="entry name" value="RESISTANCE-NODULATION-CELL DIVISION (RND) EFFLUX MEMBRANE FUSION PROTEIN-RELATED"/>
    <property type="match status" value="1"/>
</dbReference>
<reference evidence="11" key="1">
    <citation type="journal article" date="2019" name="Int. J. Syst. Evol. Microbiol.">
        <title>The Global Catalogue of Microorganisms (GCM) 10K type strain sequencing project: providing services to taxonomists for standard genome sequencing and annotation.</title>
        <authorList>
            <consortium name="The Broad Institute Genomics Platform"/>
            <consortium name="The Broad Institute Genome Sequencing Center for Infectious Disease"/>
            <person name="Wu L."/>
            <person name="Ma J."/>
        </authorList>
    </citation>
    <scope>NUCLEOTIDE SEQUENCE [LARGE SCALE GENOMIC DNA]</scope>
    <source>
        <strain evidence="11">NBRC 100033</strain>
    </source>
</reference>
<dbReference type="InterPro" id="IPR006143">
    <property type="entry name" value="RND_pump_MFP"/>
</dbReference>
<accession>A0ABQ5ZYW3</accession>
<dbReference type="InterPro" id="IPR058625">
    <property type="entry name" value="MdtA-like_BSH"/>
</dbReference>
<feature type="domain" description="Multidrug resistance protein MdtA-like alpha-helical hairpin" evidence="6">
    <location>
        <begin position="88"/>
        <end position="157"/>
    </location>
</feature>
<name>A0ABQ5ZYW3_9GAMM</name>
<gene>
    <name evidence="10" type="ORF">GCM10007878_12930</name>
</gene>
<dbReference type="Pfam" id="PF25876">
    <property type="entry name" value="HH_MFP_RND"/>
    <property type="match status" value="1"/>
</dbReference>
<dbReference type="InterPro" id="IPR058792">
    <property type="entry name" value="Beta-barrel_RND_2"/>
</dbReference>
<keyword evidence="3" id="KW-0813">Transport</keyword>
<feature type="domain" description="Multidrug resistance protein MdtA-like barrel-sandwich hybrid" evidence="7">
    <location>
        <begin position="48"/>
        <end position="183"/>
    </location>
</feature>
<comment type="similarity">
    <text evidence="2">Belongs to the membrane fusion protein (MFP) (TC 8.A.1) family.</text>
</comment>
<dbReference type="SUPFAM" id="SSF111369">
    <property type="entry name" value="HlyD-like secretion proteins"/>
    <property type="match status" value="1"/>
</dbReference>